<dbReference type="SUPFAM" id="SSF53137">
    <property type="entry name" value="Translational machinery components"/>
    <property type="match status" value="1"/>
</dbReference>
<evidence type="ECO:0000256" key="4">
    <source>
        <dbReference type="SAM" id="MobiDB-lite"/>
    </source>
</evidence>
<comment type="similarity">
    <text evidence="1">Belongs to the universal ribosomal protein uL18 family.</text>
</comment>
<dbReference type="InterPro" id="IPR005484">
    <property type="entry name" value="Ribosomal_uL18_bac/plant/anim"/>
</dbReference>
<organism evidence="5 6">
    <name type="scientific">Salvia divinorum</name>
    <name type="common">Maria pastora</name>
    <name type="synonym">Diviner's sage</name>
    <dbReference type="NCBI Taxonomy" id="28513"/>
    <lineage>
        <taxon>Eukaryota</taxon>
        <taxon>Viridiplantae</taxon>
        <taxon>Streptophyta</taxon>
        <taxon>Embryophyta</taxon>
        <taxon>Tracheophyta</taxon>
        <taxon>Spermatophyta</taxon>
        <taxon>Magnoliopsida</taxon>
        <taxon>eudicotyledons</taxon>
        <taxon>Gunneridae</taxon>
        <taxon>Pentapetalae</taxon>
        <taxon>asterids</taxon>
        <taxon>lamiids</taxon>
        <taxon>Lamiales</taxon>
        <taxon>Lamiaceae</taxon>
        <taxon>Nepetoideae</taxon>
        <taxon>Mentheae</taxon>
        <taxon>Salviinae</taxon>
        <taxon>Salvia</taxon>
        <taxon>Salvia subgen. Calosphace</taxon>
    </lineage>
</organism>
<evidence type="ECO:0008006" key="7">
    <source>
        <dbReference type="Google" id="ProtNLM"/>
    </source>
</evidence>
<accession>A0ABD1FW70</accession>
<keyword evidence="3" id="KW-0687">Ribonucleoprotein</keyword>
<feature type="region of interest" description="Disordered" evidence="4">
    <location>
        <begin position="163"/>
        <end position="189"/>
    </location>
</feature>
<evidence type="ECO:0000313" key="5">
    <source>
        <dbReference type="EMBL" id="KAL1536082.1"/>
    </source>
</evidence>
<dbReference type="InterPro" id="IPR057268">
    <property type="entry name" value="Ribosomal_L18"/>
</dbReference>
<dbReference type="EMBL" id="JBEAFC010000011">
    <property type="protein sequence ID" value="KAL1536082.1"/>
    <property type="molecule type" value="Genomic_DNA"/>
</dbReference>
<proteinExistence type="inferred from homology"/>
<dbReference type="Proteomes" id="UP001567538">
    <property type="component" value="Unassembled WGS sequence"/>
</dbReference>
<protein>
    <recommendedName>
        <fullName evidence="7">Ribosomal protein L18</fullName>
    </recommendedName>
</protein>
<reference evidence="5 6" key="1">
    <citation type="submission" date="2024-06" db="EMBL/GenBank/DDBJ databases">
        <title>A chromosome level genome sequence of Diviner's sage (Salvia divinorum).</title>
        <authorList>
            <person name="Ford S.A."/>
            <person name="Ro D.-K."/>
            <person name="Ness R.W."/>
            <person name="Phillips M.A."/>
        </authorList>
    </citation>
    <scope>NUCLEOTIDE SEQUENCE [LARGE SCALE GENOMIC DNA]</scope>
    <source>
        <strain evidence="5">SAF-2024a</strain>
        <tissue evidence="5">Leaf</tissue>
    </source>
</reference>
<dbReference type="PANTHER" id="PTHR12899">
    <property type="entry name" value="39S RIBOSOMAL PROTEIN L18, MITOCHONDRIAL"/>
    <property type="match status" value="1"/>
</dbReference>
<evidence type="ECO:0000256" key="2">
    <source>
        <dbReference type="ARBA" id="ARBA00022980"/>
    </source>
</evidence>
<dbReference type="Pfam" id="PF00861">
    <property type="entry name" value="Ribosomal_L18p"/>
    <property type="match status" value="1"/>
</dbReference>
<evidence type="ECO:0000256" key="3">
    <source>
        <dbReference type="ARBA" id="ARBA00023274"/>
    </source>
</evidence>
<dbReference type="GO" id="GO:0005840">
    <property type="term" value="C:ribosome"/>
    <property type="evidence" value="ECO:0007669"/>
    <property type="project" value="UniProtKB-KW"/>
</dbReference>
<keyword evidence="6" id="KW-1185">Reference proteome</keyword>
<dbReference type="Gene3D" id="3.30.420.100">
    <property type="match status" value="1"/>
</dbReference>
<keyword evidence="2" id="KW-0689">Ribosomal protein</keyword>
<dbReference type="PANTHER" id="PTHR12899:SF7">
    <property type="entry name" value="EXPRESSED PROTEIN"/>
    <property type="match status" value="1"/>
</dbReference>
<comment type="caution">
    <text evidence="5">The sequence shown here is derived from an EMBL/GenBank/DDBJ whole genome shotgun (WGS) entry which is preliminary data.</text>
</comment>
<dbReference type="AlphaFoldDB" id="A0ABD1FW70"/>
<gene>
    <name evidence="5" type="ORF">AAHA92_28785</name>
</gene>
<dbReference type="CDD" id="cd00432">
    <property type="entry name" value="Ribosomal_L18_L5e"/>
    <property type="match status" value="1"/>
</dbReference>
<evidence type="ECO:0000256" key="1">
    <source>
        <dbReference type="ARBA" id="ARBA00007116"/>
    </source>
</evidence>
<evidence type="ECO:0000313" key="6">
    <source>
        <dbReference type="Proteomes" id="UP001567538"/>
    </source>
</evidence>
<name>A0ABD1FW70_SALDI</name>
<sequence>MAFAIVRRVFLLRSTTNSLLSSQRGRLSTSRESTFVDDDKRRPVTDRIQLSPLFQENGDGIKGCRIELVDDSTWNVSSGLAEAWRGSSEAAAMRMRSRFSDHEHDDDDDRVVGSIGAAEEDLDFDEIEDMRIHGKLFYKLDRNSKEYEEHKFDFHGRKSARNERDWRGSSKDDAKKEASNLKKDRVKEIEKSEETKQDLLLSMNSTSWLGENSSINSNKKQRTPTFNQLTAPYHEPFCLDVFISKGSVRACIVHRATSKVVVVAHSISKDMKFDLGSTKNKDACAAVGRVLAQRALDDDIHNVVFTPRKGERVEGKLQIVVKSIIGGGVDVKVKLKQRSFKQAKHLFPETQNMH</sequence>
<dbReference type="GO" id="GO:1990904">
    <property type="term" value="C:ribonucleoprotein complex"/>
    <property type="evidence" value="ECO:0007669"/>
    <property type="project" value="UniProtKB-KW"/>
</dbReference>